<dbReference type="FunFam" id="3.50.50.60:FF:000270">
    <property type="entry name" value="FAD/NAD(P)-binding domain-containing protein"/>
    <property type="match status" value="1"/>
</dbReference>
<evidence type="ECO:0000313" key="9">
    <source>
        <dbReference type="EMBL" id="TGJ82023.1"/>
    </source>
</evidence>
<keyword evidence="10" id="KW-1185">Reference proteome</keyword>
<comment type="cofactor">
    <cofactor evidence="1">
        <name>FAD</name>
        <dbReference type="ChEBI" id="CHEBI:57692"/>
    </cofactor>
</comment>
<dbReference type="SUPFAM" id="SSF51905">
    <property type="entry name" value="FAD/NAD(P)-binding domain"/>
    <property type="match status" value="1"/>
</dbReference>
<dbReference type="STRING" id="37992.A0A4Z0YU79"/>
<evidence type="ECO:0000256" key="1">
    <source>
        <dbReference type="ARBA" id="ARBA00001974"/>
    </source>
</evidence>
<dbReference type="InterPro" id="IPR002938">
    <property type="entry name" value="FAD-bd"/>
</dbReference>
<evidence type="ECO:0000256" key="7">
    <source>
        <dbReference type="ARBA" id="ARBA00023033"/>
    </source>
</evidence>
<dbReference type="GO" id="GO:0004497">
    <property type="term" value="F:monooxygenase activity"/>
    <property type="evidence" value="ECO:0007669"/>
    <property type="project" value="UniProtKB-KW"/>
</dbReference>
<proteinExistence type="inferred from homology"/>
<keyword evidence="4" id="KW-0285">Flavoprotein</keyword>
<dbReference type="PANTHER" id="PTHR13789:SF315">
    <property type="entry name" value="FAD-DEPENDENT MONOOXYGENASE MDPD"/>
    <property type="match status" value="1"/>
</dbReference>
<feature type="domain" description="FAD-binding" evidence="8">
    <location>
        <begin position="21"/>
        <end position="218"/>
    </location>
</feature>
<protein>
    <recommendedName>
        <fullName evidence="8">FAD-binding domain-containing protein</fullName>
    </recommendedName>
</protein>
<evidence type="ECO:0000259" key="8">
    <source>
        <dbReference type="Pfam" id="PF01494"/>
    </source>
</evidence>
<dbReference type="Pfam" id="PF01494">
    <property type="entry name" value="FAD_binding_3"/>
    <property type="match status" value="2"/>
</dbReference>
<gene>
    <name evidence="9" type="ORF">E0Z10_g6751</name>
</gene>
<keyword evidence="7" id="KW-0503">Monooxygenase</keyword>
<dbReference type="PANTHER" id="PTHR13789">
    <property type="entry name" value="MONOOXYGENASE"/>
    <property type="match status" value="1"/>
</dbReference>
<dbReference type="Gene3D" id="3.50.50.60">
    <property type="entry name" value="FAD/NAD(P)-binding domain"/>
    <property type="match status" value="1"/>
</dbReference>
<dbReference type="Proteomes" id="UP000297716">
    <property type="component" value="Unassembled WGS sequence"/>
</dbReference>
<evidence type="ECO:0000256" key="2">
    <source>
        <dbReference type="ARBA" id="ARBA00005179"/>
    </source>
</evidence>
<organism evidence="9 10">
    <name type="scientific">Xylaria hypoxylon</name>
    <dbReference type="NCBI Taxonomy" id="37992"/>
    <lineage>
        <taxon>Eukaryota</taxon>
        <taxon>Fungi</taxon>
        <taxon>Dikarya</taxon>
        <taxon>Ascomycota</taxon>
        <taxon>Pezizomycotina</taxon>
        <taxon>Sordariomycetes</taxon>
        <taxon>Xylariomycetidae</taxon>
        <taxon>Xylariales</taxon>
        <taxon>Xylariaceae</taxon>
        <taxon>Xylaria</taxon>
    </lineage>
</organism>
<evidence type="ECO:0000256" key="5">
    <source>
        <dbReference type="ARBA" id="ARBA00022827"/>
    </source>
</evidence>
<keyword evidence="6" id="KW-0560">Oxidoreductase</keyword>
<accession>A0A4Z0YU79</accession>
<comment type="similarity">
    <text evidence="3">Belongs to the paxM FAD-dependent monooxygenase family.</text>
</comment>
<evidence type="ECO:0000313" key="10">
    <source>
        <dbReference type="Proteomes" id="UP000297716"/>
    </source>
</evidence>
<feature type="domain" description="FAD-binding" evidence="8">
    <location>
        <begin position="332"/>
        <end position="366"/>
    </location>
</feature>
<evidence type="ECO:0000256" key="6">
    <source>
        <dbReference type="ARBA" id="ARBA00023002"/>
    </source>
</evidence>
<keyword evidence="5" id="KW-0274">FAD</keyword>
<evidence type="ECO:0000256" key="3">
    <source>
        <dbReference type="ARBA" id="ARBA00007992"/>
    </source>
</evidence>
<dbReference type="PRINTS" id="PR00420">
    <property type="entry name" value="RNGMNOXGNASE"/>
</dbReference>
<comment type="pathway">
    <text evidence="2">Secondary metabolite biosynthesis.</text>
</comment>
<dbReference type="EMBL" id="SKBN01000144">
    <property type="protein sequence ID" value="TGJ82023.1"/>
    <property type="molecule type" value="Genomic_DNA"/>
</dbReference>
<dbReference type="AlphaFoldDB" id="A0A4Z0YU79"/>
<dbReference type="GO" id="GO:0071949">
    <property type="term" value="F:FAD binding"/>
    <property type="evidence" value="ECO:0007669"/>
    <property type="project" value="InterPro"/>
</dbReference>
<dbReference type="InterPro" id="IPR050493">
    <property type="entry name" value="FAD-dep_Monooxygenase_BioMet"/>
</dbReference>
<comment type="caution">
    <text evidence="9">The sequence shown here is derived from an EMBL/GenBank/DDBJ whole genome shotgun (WGS) entry which is preliminary data.</text>
</comment>
<reference evidence="9 10" key="1">
    <citation type="submission" date="2019-03" db="EMBL/GenBank/DDBJ databases">
        <title>Draft genome sequence of Xylaria hypoxylon DSM 108379, a ubiquitous saprotrophic-parasitic fungi on hardwood.</title>
        <authorList>
            <person name="Buettner E."/>
            <person name="Leonhardt S."/>
            <person name="Gebauer A.M."/>
            <person name="Liers C."/>
            <person name="Hofrichter M."/>
            <person name="Kellner H."/>
        </authorList>
    </citation>
    <scope>NUCLEOTIDE SEQUENCE [LARGE SCALE GENOMIC DNA]</scope>
    <source>
        <strain evidence="9 10">DSM 108379</strain>
    </source>
</reference>
<evidence type="ECO:0000256" key="4">
    <source>
        <dbReference type="ARBA" id="ARBA00022630"/>
    </source>
</evidence>
<name>A0A4Z0YU79_9PEZI</name>
<dbReference type="OrthoDB" id="16820at2759"/>
<dbReference type="InterPro" id="IPR036188">
    <property type="entry name" value="FAD/NAD-bd_sf"/>
</dbReference>
<sequence>MGSLYAASDCKPVGSYPPTGIDVLIVGTGLAGLTASIECVRKGHNVLLLERMKEISTDGDMYFMGHSATQFFRHWPELLHEYDNISMSNAWLETFKHSGECTIPPMKVSDRLRKAGMDPNTPPGAFQMRPLVYKMFVRQVEKLGVNIQFGKKVVDYREDESRQKAVAITDQGERFEADIVIAADGVGSKSQKLVGGQVRARSSGRAMWRAAFDSSHLDKNPEVKEFFGRMGGEQNDEPIVRTFLGPGTYALTLTRPGTFIWIMNHDVTGSEEESWTHTVEFDEVINNMDKGVGPVLWAPVFKELVKLTPPQTILNFELFWRNPQPSWCSPGGRVVQIGDAAHSFLPASGNGATQAIEDAVSLASCLQIGGKENIPLSVKTHIRFRFVRCACAQKLGFSNAELLQDTNWDEVKIDPKRAQPKLPGWIWKHDPEQYAYENYDKMAETIKRGIPFDQVDTVPPNYPRGYQYQPWSIDQIMEDVKNGKTINLGDGDWES</sequence>